<dbReference type="InterPro" id="IPR029044">
    <property type="entry name" value="Nucleotide-diphossugar_trans"/>
</dbReference>
<dbReference type="SUPFAM" id="SSF53448">
    <property type="entry name" value="Nucleotide-diphospho-sugar transferases"/>
    <property type="match status" value="1"/>
</dbReference>
<gene>
    <name evidence="1" type="ORF">GRI39_08455</name>
</gene>
<dbReference type="RefSeq" id="WP_160739296.1">
    <property type="nucleotide sequence ID" value="NZ_WTYQ01000003.1"/>
</dbReference>
<proteinExistence type="predicted"/>
<evidence type="ECO:0000313" key="2">
    <source>
        <dbReference type="Proteomes" id="UP000460561"/>
    </source>
</evidence>
<keyword evidence="2" id="KW-1185">Reference proteome</keyword>
<reference evidence="1 2" key="1">
    <citation type="submission" date="2019-12" db="EMBL/GenBank/DDBJ databases">
        <title>Genomic-based taxomic classification of the family Erythrobacteraceae.</title>
        <authorList>
            <person name="Xu L."/>
        </authorList>
    </citation>
    <scope>NUCLEOTIDE SEQUENCE [LARGE SCALE GENOMIC DNA]</scope>
    <source>
        <strain evidence="1 2">DSM 18604</strain>
    </source>
</reference>
<sequence length="311" mass="34213">MTGLPDRLLRKLRERLFPVLTRNVLNTPPVKPVDDGVIIFSMIGSRVLLPYLVAVKSFHAALGRGRMVILDDGSLTAKDRAVLATHLGNPRIIAIADVDTGDCPRGGTWERLLTLLDLRTDAYVIQLDSDTVTLGNVPEIRDAIGQGRSFTIRGEAEAELVPILRNDGARARPFVVEPGTHVQRAIENGLGHLTIAGLDAPRYVRGCSGFAGFAPSDEGRQLAVTFSREAASLLGMGKWSEWGSEQVTSNFVIANQPDPLLLPYDKYLNFWNSGIPDDARFLHFIGTHRYSGNSYIKAARQAIRDLMRSDR</sequence>
<accession>A0A845ABZ0</accession>
<evidence type="ECO:0000313" key="1">
    <source>
        <dbReference type="EMBL" id="MXP26066.1"/>
    </source>
</evidence>
<name>A0A845ABZ0_9SPHN</name>
<protein>
    <submittedName>
        <fullName evidence="1">Uncharacterized protein</fullName>
    </submittedName>
</protein>
<dbReference type="AlphaFoldDB" id="A0A845ABZ0"/>
<dbReference type="OrthoDB" id="8561892at2"/>
<dbReference type="EMBL" id="WTYQ01000003">
    <property type="protein sequence ID" value="MXP26066.1"/>
    <property type="molecule type" value="Genomic_DNA"/>
</dbReference>
<dbReference type="Proteomes" id="UP000460561">
    <property type="component" value="Unassembled WGS sequence"/>
</dbReference>
<comment type="caution">
    <text evidence="1">The sequence shown here is derived from an EMBL/GenBank/DDBJ whole genome shotgun (WGS) entry which is preliminary data.</text>
</comment>
<organism evidence="1 2">
    <name type="scientific">Altericroceibacterium indicum</name>
    <dbReference type="NCBI Taxonomy" id="374177"/>
    <lineage>
        <taxon>Bacteria</taxon>
        <taxon>Pseudomonadati</taxon>
        <taxon>Pseudomonadota</taxon>
        <taxon>Alphaproteobacteria</taxon>
        <taxon>Sphingomonadales</taxon>
        <taxon>Erythrobacteraceae</taxon>
        <taxon>Altericroceibacterium</taxon>
    </lineage>
</organism>